<organism evidence="9 10">
    <name type="scientific">Musa acuminata subsp. malaccensis</name>
    <name type="common">Wild banana</name>
    <name type="synonym">Musa malaccensis</name>
    <dbReference type="NCBI Taxonomy" id="214687"/>
    <lineage>
        <taxon>Eukaryota</taxon>
        <taxon>Viridiplantae</taxon>
        <taxon>Streptophyta</taxon>
        <taxon>Embryophyta</taxon>
        <taxon>Tracheophyta</taxon>
        <taxon>Spermatophyta</taxon>
        <taxon>Magnoliopsida</taxon>
        <taxon>Liliopsida</taxon>
        <taxon>Zingiberales</taxon>
        <taxon>Musaceae</taxon>
        <taxon>Musa</taxon>
    </lineage>
</organism>
<dbReference type="CDD" id="cd00018">
    <property type="entry name" value="AP2"/>
    <property type="match status" value="1"/>
</dbReference>
<evidence type="ECO:0000256" key="4">
    <source>
        <dbReference type="ARBA" id="ARBA00023163"/>
    </source>
</evidence>
<evidence type="ECO:0000313" key="10">
    <source>
        <dbReference type="Proteomes" id="UP000012960"/>
    </source>
</evidence>
<proteinExistence type="predicted"/>
<dbReference type="InterPro" id="IPR001471">
    <property type="entry name" value="AP2/ERF_dom"/>
</dbReference>
<keyword evidence="5" id="KW-0539">Nucleus</keyword>
<feature type="region of interest" description="Disordered" evidence="6">
    <location>
        <begin position="173"/>
        <end position="200"/>
    </location>
</feature>
<evidence type="ECO:0000259" key="7">
    <source>
        <dbReference type="PROSITE" id="PS51032"/>
    </source>
</evidence>
<reference evidence="8" key="1">
    <citation type="submission" date="2021-03" db="EMBL/GenBank/DDBJ databases">
        <authorList>
            <consortium name="Genoscope - CEA"/>
            <person name="William W."/>
        </authorList>
    </citation>
    <scope>NUCLEOTIDE SEQUENCE</scope>
    <source>
        <strain evidence="8">Doubled-haploid Pahang</strain>
    </source>
</reference>
<dbReference type="InterPro" id="IPR044808">
    <property type="entry name" value="ERF_plant"/>
</dbReference>
<dbReference type="Gramene" id="Ma05_t12310.1">
    <property type="protein sequence ID" value="Ma05_p12310.1"/>
    <property type="gene ID" value="Ma05_g12310"/>
</dbReference>
<dbReference type="Pfam" id="PF00847">
    <property type="entry name" value="AP2"/>
    <property type="match status" value="1"/>
</dbReference>
<dbReference type="Gene3D" id="3.30.730.10">
    <property type="entry name" value="AP2/ERF domain"/>
    <property type="match status" value="1"/>
</dbReference>
<evidence type="ECO:0000313" key="9">
    <source>
        <dbReference type="EnsemblPlants" id="Ma05_p12310.1"/>
    </source>
</evidence>
<dbReference type="PANTHER" id="PTHR31190:SF287">
    <property type="entry name" value="DEVELOPMENT RELATED ERF PROTEIN"/>
    <property type="match status" value="1"/>
</dbReference>
<dbReference type="InterPro" id="IPR016177">
    <property type="entry name" value="DNA-bd_dom_sf"/>
</dbReference>
<feature type="compositionally biased region" description="Basic residues" evidence="6">
    <location>
        <begin position="185"/>
        <end position="200"/>
    </location>
</feature>
<dbReference type="OMA" id="MEMHPST"/>
<dbReference type="SMART" id="SM00380">
    <property type="entry name" value="AP2"/>
    <property type="match status" value="1"/>
</dbReference>
<dbReference type="GO" id="GO:0003700">
    <property type="term" value="F:DNA-binding transcription factor activity"/>
    <property type="evidence" value="ECO:0007669"/>
    <property type="project" value="InterPro"/>
</dbReference>
<protein>
    <submittedName>
        <fullName evidence="8">(wild Malaysian banana) hypothetical protein</fullName>
    </submittedName>
</protein>
<keyword evidence="2" id="KW-0805">Transcription regulation</keyword>
<dbReference type="Proteomes" id="UP000012960">
    <property type="component" value="Unplaced"/>
</dbReference>
<gene>
    <name evidence="8" type="ORF">GSMUA_264540.1</name>
</gene>
<evidence type="ECO:0000256" key="5">
    <source>
        <dbReference type="ARBA" id="ARBA00023242"/>
    </source>
</evidence>
<dbReference type="EMBL" id="HG996470">
    <property type="protein sequence ID" value="CAG1838277.1"/>
    <property type="molecule type" value="Genomic_DNA"/>
</dbReference>
<sequence length="200" mass="21899">MCSPESELALLDSIRRHLPGDPEPGPYHSCYPTPACHRSCSFGRLVADQWSDGLPFRLDDPDDMVVYDALADAFRHGWTPSSAVPVAVGETLAVSAAPAPGRQYRGVRRRPWGKFAAEIRDPARNGARVWLGTFGSAEDAALAYDRAAFRMRGSRALLNYPLRIGSAEAAPDSITPPLLITLPQKRPRPRGGRKGRRRPS</sequence>
<comment type="subcellular location">
    <subcellularLocation>
        <location evidence="1">Nucleus</location>
    </subcellularLocation>
</comment>
<dbReference type="GO" id="GO:0003677">
    <property type="term" value="F:DNA binding"/>
    <property type="evidence" value="ECO:0007669"/>
    <property type="project" value="UniProtKB-KW"/>
</dbReference>
<evidence type="ECO:0000313" key="8">
    <source>
        <dbReference type="EMBL" id="CAG1838277.1"/>
    </source>
</evidence>
<dbReference type="GO" id="GO:0005634">
    <property type="term" value="C:nucleus"/>
    <property type="evidence" value="ECO:0007669"/>
    <property type="project" value="UniProtKB-SubCell"/>
</dbReference>
<reference evidence="9" key="2">
    <citation type="submission" date="2021-05" db="UniProtKB">
        <authorList>
            <consortium name="EnsemblPlants"/>
        </authorList>
    </citation>
    <scope>IDENTIFICATION</scope>
    <source>
        <strain evidence="9">subsp. malaccensis</strain>
    </source>
</reference>
<dbReference type="AlphaFoldDB" id="A0A804J3M1"/>
<evidence type="ECO:0000256" key="3">
    <source>
        <dbReference type="ARBA" id="ARBA00023125"/>
    </source>
</evidence>
<keyword evidence="10" id="KW-1185">Reference proteome</keyword>
<keyword evidence="3" id="KW-0238">DNA-binding</keyword>
<name>A0A804J3M1_MUSAM</name>
<dbReference type="PROSITE" id="PS51032">
    <property type="entry name" value="AP2_ERF"/>
    <property type="match status" value="1"/>
</dbReference>
<accession>A0A804J3M1</accession>
<evidence type="ECO:0000256" key="1">
    <source>
        <dbReference type="ARBA" id="ARBA00004123"/>
    </source>
</evidence>
<dbReference type="OrthoDB" id="1647183at2759"/>
<dbReference type="PRINTS" id="PR00367">
    <property type="entry name" value="ETHRSPELEMNT"/>
</dbReference>
<evidence type="ECO:0000256" key="2">
    <source>
        <dbReference type="ARBA" id="ARBA00023015"/>
    </source>
</evidence>
<dbReference type="InterPro" id="IPR036955">
    <property type="entry name" value="AP2/ERF_dom_sf"/>
</dbReference>
<keyword evidence="4" id="KW-0804">Transcription</keyword>
<dbReference type="PANTHER" id="PTHR31190">
    <property type="entry name" value="DNA-BINDING DOMAIN"/>
    <property type="match status" value="1"/>
</dbReference>
<dbReference type="FunFam" id="3.30.730.10:FF:000001">
    <property type="entry name" value="Ethylene-responsive transcription factor 2"/>
    <property type="match status" value="1"/>
</dbReference>
<dbReference type="GO" id="GO:0009873">
    <property type="term" value="P:ethylene-activated signaling pathway"/>
    <property type="evidence" value="ECO:0007669"/>
    <property type="project" value="InterPro"/>
</dbReference>
<dbReference type="SUPFAM" id="SSF54171">
    <property type="entry name" value="DNA-binding domain"/>
    <property type="match status" value="1"/>
</dbReference>
<feature type="domain" description="AP2/ERF" evidence="7">
    <location>
        <begin position="103"/>
        <end position="161"/>
    </location>
</feature>
<dbReference type="EnsemblPlants" id="Ma05_t12310.1">
    <property type="protein sequence ID" value="Ma05_p12310.1"/>
    <property type="gene ID" value="Ma05_g12310"/>
</dbReference>
<evidence type="ECO:0000256" key="6">
    <source>
        <dbReference type="SAM" id="MobiDB-lite"/>
    </source>
</evidence>